<dbReference type="Proteomes" id="UP000789396">
    <property type="component" value="Unassembled WGS sequence"/>
</dbReference>
<keyword evidence="2" id="KW-1185">Reference proteome</keyword>
<evidence type="ECO:0000313" key="2">
    <source>
        <dbReference type="Proteomes" id="UP000789396"/>
    </source>
</evidence>
<feature type="non-terminal residue" evidence="1">
    <location>
        <position position="104"/>
    </location>
</feature>
<proteinExistence type="predicted"/>
<protein>
    <submittedName>
        <fullName evidence="1">13530_t:CDS:1</fullName>
    </submittedName>
</protein>
<organism evidence="1 2">
    <name type="scientific">Racocetra fulgida</name>
    <dbReference type="NCBI Taxonomy" id="60492"/>
    <lineage>
        <taxon>Eukaryota</taxon>
        <taxon>Fungi</taxon>
        <taxon>Fungi incertae sedis</taxon>
        <taxon>Mucoromycota</taxon>
        <taxon>Glomeromycotina</taxon>
        <taxon>Glomeromycetes</taxon>
        <taxon>Diversisporales</taxon>
        <taxon>Gigasporaceae</taxon>
        <taxon>Racocetra</taxon>
    </lineage>
</organism>
<reference evidence="1" key="1">
    <citation type="submission" date="2021-06" db="EMBL/GenBank/DDBJ databases">
        <authorList>
            <person name="Kallberg Y."/>
            <person name="Tangrot J."/>
            <person name="Rosling A."/>
        </authorList>
    </citation>
    <scope>NUCLEOTIDE SEQUENCE</scope>
    <source>
        <strain evidence="1">IN212</strain>
    </source>
</reference>
<sequence length="104" mass="11283">GPKIRVGSHRNPDRLPELIDFAQDKDNTLSGLLDPEATSSISSNFKHLNASLSPLSVSPDGGHDNEVQKCRLKDSQYSLAEMAISVGDWFGMMIFGAGNRVILV</sequence>
<dbReference type="EMBL" id="CAJVPZ010034722">
    <property type="protein sequence ID" value="CAG8747410.1"/>
    <property type="molecule type" value="Genomic_DNA"/>
</dbReference>
<dbReference type="AlphaFoldDB" id="A0A9N9IS10"/>
<gene>
    <name evidence="1" type="ORF">RFULGI_LOCUS13339</name>
</gene>
<name>A0A9N9IS10_9GLOM</name>
<comment type="caution">
    <text evidence="1">The sequence shown here is derived from an EMBL/GenBank/DDBJ whole genome shotgun (WGS) entry which is preliminary data.</text>
</comment>
<evidence type="ECO:0000313" key="1">
    <source>
        <dbReference type="EMBL" id="CAG8747410.1"/>
    </source>
</evidence>
<accession>A0A9N9IS10</accession>
<feature type="non-terminal residue" evidence="1">
    <location>
        <position position="1"/>
    </location>
</feature>